<reference evidence="2 3" key="1">
    <citation type="submission" date="2020-10" db="EMBL/GenBank/DDBJ databases">
        <title>Connecting structure to function with the recovery of over 1000 high-quality activated sludge metagenome-assembled genomes encoding full-length rRNA genes using long-read sequencing.</title>
        <authorList>
            <person name="Singleton C.M."/>
            <person name="Petriglieri F."/>
            <person name="Kristensen J.M."/>
            <person name="Kirkegaard R.H."/>
            <person name="Michaelsen T.Y."/>
            <person name="Andersen M.H."/>
            <person name="Karst S.M."/>
            <person name="Dueholm M.S."/>
            <person name="Nielsen P.H."/>
            <person name="Albertsen M."/>
        </authorList>
    </citation>
    <scope>NUCLEOTIDE SEQUENCE [LARGE SCALE GENOMIC DNA]</scope>
    <source>
        <strain evidence="2">Ribe_18-Q3-R11-54_BAT3C.373</strain>
    </source>
</reference>
<evidence type="ECO:0000259" key="1">
    <source>
        <dbReference type="Pfam" id="PF00814"/>
    </source>
</evidence>
<organism evidence="2 3">
    <name type="scientific">Candidatus Defluviibacterium haderslevense</name>
    <dbReference type="NCBI Taxonomy" id="2981993"/>
    <lineage>
        <taxon>Bacteria</taxon>
        <taxon>Pseudomonadati</taxon>
        <taxon>Bacteroidota</taxon>
        <taxon>Saprospiria</taxon>
        <taxon>Saprospirales</taxon>
        <taxon>Saprospiraceae</taxon>
        <taxon>Candidatus Defluviibacterium</taxon>
    </lineage>
</organism>
<dbReference type="NCBIfam" id="TIGR03725">
    <property type="entry name" value="T6A_YeaZ"/>
    <property type="match status" value="1"/>
</dbReference>
<dbReference type="SUPFAM" id="SSF53067">
    <property type="entry name" value="Actin-like ATPase domain"/>
    <property type="match status" value="1"/>
</dbReference>
<dbReference type="GO" id="GO:0002949">
    <property type="term" value="P:tRNA threonylcarbamoyladenosine modification"/>
    <property type="evidence" value="ECO:0007669"/>
    <property type="project" value="InterPro"/>
</dbReference>
<dbReference type="Proteomes" id="UP000808349">
    <property type="component" value="Unassembled WGS sequence"/>
</dbReference>
<dbReference type="PANTHER" id="PTHR11735">
    <property type="entry name" value="TRNA N6-ADENOSINE THREONYLCARBAMOYLTRANSFERASE"/>
    <property type="match status" value="1"/>
</dbReference>
<proteinExistence type="predicted"/>
<evidence type="ECO:0000313" key="2">
    <source>
        <dbReference type="EMBL" id="MBK9719061.1"/>
    </source>
</evidence>
<dbReference type="InterPro" id="IPR000905">
    <property type="entry name" value="Gcp-like_dom"/>
</dbReference>
<comment type="caution">
    <text evidence="2">The sequence shown here is derived from an EMBL/GenBank/DDBJ whole genome shotgun (WGS) entry which is preliminary data.</text>
</comment>
<dbReference type="GO" id="GO:0005829">
    <property type="term" value="C:cytosol"/>
    <property type="evidence" value="ECO:0007669"/>
    <property type="project" value="TreeGrafter"/>
</dbReference>
<protein>
    <submittedName>
        <fullName evidence="2">tRNA (Adenosine(37)-N6)-threonylcarbamoyltransferase complex dimerization subunit type 1 TsaB</fullName>
    </submittedName>
</protein>
<dbReference type="PANTHER" id="PTHR11735:SF11">
    <property type="entry name" value="TRNA THREONYLCARBAMOYLADENOSINE BIOSYNTHESIS PROTEIN TSAB"/>
    <property type="match status" value="1"/>
</dbReference>
<dbReference type="InterPro" id="IPR022496">
    <property type="entry name" value="T6A_TsaB"/>
</dbReference>
<dbReference type="AlphaFoldDB" id="A0A9D7SCT8"/>
<gene>
    <name evidence="2" type="primary">tsaB</name>
    <name evidence="2" type="ORF">IPO85_16405</name>
</gene>
<feature type="domain" description="Gcp-like" evidence="1">
    <location>
        <begin position="34"/>
        <end position="148"/>
    </location>
</feature>
<name>A0A9D7SCT8_9BACT</name>
<evidence type="ECO:0000313" key="3">
    <source>
        <dbReference type="Proteomes" id="UP000808349"/>
    </source>
</evidence>
<dbReference type="Gene3D" id="3.30.420.40">
    <property type="match status" value="1"/>
</dbReference>
<dbReference type="Pfam" id="PF00814">
    <property type="entry name" value="TsaD"/>
    <property type="match status" value="1"/>
</dbReference>
<sequence length="158" mass="17689">MPYLLHIETSTHVCSVAISDNEQILGCKETYDGDHVKHLNPLIRGVLEETQLNIQQLSGVSISNGPGSYTSLRAGMAAAKGICFALNLPLFQISTLEALYYGGRVRMGMPELKHYIPMLDARRENVYLGLYTKLGEMMIQPQLFNIQEDIFFNGPNIR</sequence>
<dbReference type="InterPro" id="IPR043129">
    <property type="entry name" value="ATPase_NBD"/>
</dbReference>
<dbReference type="EMBL" id="JADKFW010000015">
    <property type="protein sequence ID" value="MBK9719061.1"/>
    <property type="molecule type" value="Genomic_DNA"/>
</dbReference>
<accession>A0A9D7SCT8</accession>